<gene>
    <name evidence="1" type="ORF">CLHUN_22080</name>
</gene>
<sequence length="176" mass="20116">METLDRLYQAEKELNALGLLLAKDFPHYFCTPLNAVIFAQLGTDGIHYCIIKGEKELENSPVYVVSPMMPGHYVELVGRNLIDFLSLVISCKDASALEYISYAPKDKFEEFIDEIRKQQLDDWDYNKRVEAAVNELQNAFGLQNIEDVYCHVNETKSNLSYHANMAFSKEYSDSIG</sequence>
<protein>
    <submittedName>
        <fullName evidence="1">Uncharacterized protein</fullName>
    </submittedName>
</protein>
<dbReference type="OrthoDB" id="2049136at2"/>
<reference evidence="1 2" key="1">
    <citation type="submission" date="2017-03" db="EMBL/GenBank/DDBJ databases">
        <title>Genome sequence of Clostridium hungatei DSM 14427.</title>
        <authorList>
            <person name="Poehlein A."/>
            <person name="Daniel R."/>
        </authorList>
    </citation>
    <scope>NUCLEOTIDE SEQUENCE [LARGE SCALE GENOMIC DNA]</scope>
    <source>
        <strain evidence="1 2">DSM 14427</strain>
    </source>
</reference>
<dbReference type="AlphaFoldDB" id="A0A1V4SKF9"/>
<evidence type="ECO:0000313" key="1">
    <source>
        <dbReference type="EMBL" id="OPX43965.1"/>
    </source>
</evidence>
<evidence type="ECO:0000313" key="2">
    <source>
        <dbReference type="Proteomes" id="UP000191554"/>
    </source>
</evidence>
<dbReference type="Proteomes" id="UP000191554">
    <property type="component" value="Unassembled WGS sequence"/>
</dbReference>
<dbReference type="STRING" id="48256.CLHUN_22080"/>
<dbReference type="RefSeq" id="WP_080064641.1">
    <property type="nucleotide sequence ID" value="NZ_MZGX01000013.1"/>
</dbReference>
<comment type="caution">
    <text evidence="1">The sequence shown here is derived from an EMBL/GenBank/DDBJ whole genome shotgun (WGS) entry which is preliminary data.</text>
</comment>
<accession>A0A1V4SKF9</accession>
<organism evidence="1 2">
    <name type="scientific">Ruminiclostridium hungatei</name>
    <name type="common">Clostridium hungatei</name>
    <dbReference type="NCBI Taxonomy" id="48256"/>
    <lineage>
        <taxon>Bacteria</taxon>
        <taxon>Bacillati</taxon>
        <taxon>Bacillota</taxon>
        <taxon>Clostridia</taxon>
        <taxon>Eubacteriales</taxon>
        <taxon>Oscillospiraceae</taxon>
        <taxon>Ruminiclostridium</taxon>
    </lineage>
</organism>
<dbReference type="EMBL" id="MZGX01000013">
    <property type="protein sequence ID" value="OPX43965.1"/>
    <property type="molecule type" value="Genomic_DNA"/>
</dbReference>
<name>A0A1V4SKF9_RUMHU</name>
<proteinExistence type="predicted"/>
<keyword evidence="2" id="KW-1185">Reference proteome</keyword>